<accession>A0A6L2LHX8</accession>
<dbReference type="GO" id="GO:0008168">
    <property type="term" value="F:methyltransferase activity"/>
    <property type="evidence" value="ECO:0007669"/>
    <property type="project" value="UniProtKB-KW"/>
</dbReference>
<protein>
    <submittedName>
        <fullName evidence="1">Putative methyltransferase family protein</fullName>
    </submittedName>
</protein>
<dbReference type="GO" id="GO:0032259">
    <property type="term" value="P:methylation"/>
    <property type="evidence" value="ECO:0007669"/>
    <property type="project" value="UniProtKB-KW"/>
</dbReference>
<sequence>MVKYNHDSGGFKPRWDYLCVYGLRLLCRCSCIGGATTPGLWLQPVRYHIYICIPSNVDDFEALRKVEGWQRATIARLSKDRSYTKPQFDEVRLQLFFQADVDESTSIHLIMSSVVIQGQCPMHTTIATTVNRSQQKQPQANGEKVCIFQTDVKIFDKTNAQVISRTTVTLRVGRAHKRHGKHMYQYTADMEPPSPSNRVPLEYTDLGKCTLSHSVGRSRKLKGLGGSGGIKNAEVSEGRLRWFGHVKRRPQTVSVRRAEAMLVAGSRRRGIPKLRWEDKLKHDMKELLLSEDITSDRIAWKDRIRISW</sequence>
<comment type="caution">
    <text evidence="1">The sequence shown here is derived from an EMBL/GenBank/DDBJ whole genome shotgun (WGS) entry which is preliminary data.</text>
</comment>
<keyword evidence="1" id="KW-0808">Transferase</keyword>
<dbReference type="EMBL" id="BKCJ010004241">
    <property type="protein sequence ID" value="GEU59844.1"/>
    <property type="molecule type" value="Genomic_DNA"/>
</dbReference>
<dbReference type="AlphaFoldDB" id="A0A6L2LHX8"/>
<keyword evidence="1" id="KW-0489">Methyltransferase</keyword>
<dbReference type="PANTHER" id="PTHR46238:SF8">
    <property type="entry name" value="ENDONUCLEASE_EXONUCLEASE_PHOSPHATASE DOMAIN-CONTAINING PROTEIN"/>
    <property type="match status" value="1"/>
</dbReference>
<evidence type="ECO:0000313" key="1">
    <source>
        <dbReference type="EMBL" id="GEU59844.1"/>
    </source>
</evidence>
<organism evidence="1">
    <name type="scientific">Tanacetum cinerariifolium</name>
    <name type="common">Dalmatian daisy</name>
    <name type="synonym">Chrysanthemum cinerariifolium</name>
    <dbReference type="NCBI Taxonomy" id="118510"/>
    <lineage>
        <taxon>Eukaryota</taxon>
        <taxon>Viridiplantae</taxon>
        <taxon>Streptophyta</taxon>
        <taxon>Embryophyta</taxon>
        <taxon>Tracheophyta</taxon>
        <taxon>Spermatophyta</taxon>
        <taxon>Magnoliopsida</taxon>
        <taxon>eudicotyledons</taxon>
        <taxon>Gunneridae</taxon>
        <taxon>Pentapetalae</taxon>
        <taxon>asterids</taxon>
        <taxon>campanulids</taxon>
        <taxon>Asterales</taxon>
        <taxon>Asteraceae</taxon>
        <taxon>Asteroideae</taxon>
        <taxon>Anthemideae</taxon>
        <taxon>Anthemidinae</taxon>
        <taxon>Tanacetum</taxon>
    </lineage>
</organism>
<gene>
    <name evidence="1" type="ORF">Tci_031822</name>
</gene>
<proteinExistence type="predicted"/>
<name>A0A6L2LHX8_TANCI</name>
<reference evidence="1" key="1">
    <citation type="journal article" date="2019" name="Sci. Rep.">
        <title>Draft genome of Tanacetum cinerariifolium, the natural source of mosquito coil.</title>
        <authorList>
            <person name="Yamashiro T."/>
            <person name="Shiraishi A."/>
            <person name="Satake H."/>
            <person name="Nakayama K."/>
        </authorList>
    </citation>
    <scope>NUCLEOTIDE SEQUENCE</scope>
</reference>
<dbReference type="PANTHER" id="PTHR46238">
    <property type="entry name" value="REVERSE TRANSCRIPTASE DOMAIN-CONTAINING PROTEIN"/>
    <property type="match status" value="1"/>
</dbReference>